<sequence>LDLGRRGEPYRLSWVHRKVVGFAPTTLGGIIFIVKLRIFPPLNETCLFRPNIFTYEAILILCTGIEGLHETR</sequence>
<accession>A0A164FMN0</accession>
<evidence type="ECO:0000313" key="3">
    <source>
        <dbReference type="Proteomes" id="UP000076858"/>
    </source>
</evidence>
<evidence type="ECO:0000256" key="1">
    <source>
        <dbReference type="SAM" id="Phobius"/>
    </source>
</evidence>
<keyword evidence="1" id="KW-0812">Transmembrane</keyword>
<organism evidence="2 3">
    <name type="scientific">Daphnia magna</name>
    <dbReference type="NCBI Taxonomy" id="35525"/>
    <lineage>
        <taxon>Eukaryota</taxon>
        <taxon>Metazoa</taxon>
        <taxon>Ecdysozoa</taxon>
        <taxon>Arthropoda</taxon>
        <taxon>Crustacea</taxon>
        <taxon>Branchiopoda</taxon>
        <taxon>Diplostraca</taxon>
        <taxon>Cladocera</taxon>
        <taxon>Anomopoda</taxon>
        <taxon>Daphniidae</taxon>
        <taxon>Daphnia</taxon>
    </lineage>
</organism>
<name>A0A164FMN0_9CRUS</name>
<reference evidence="2 3" key="1">
    <citation type="submission" date="2016-03" db="EMBL/GenBank/DDBJ databases">
        <title>EvidentialGene: Evidence-directed Construction of Genes on Genomes.</title>
        <authorList>
            <person name="Gilbert D.G."/>
            <person name="Choi J.-H."/>
            <person name="Mockaitis K."/>
            <person name="Colbourne J."/>
            <person name="Pfrender M."/>
        </authorList>
    </citation>
    <scope>NUCLEOTIDE SEQUENCE [LARGE SCALE GENOMIC DNA]</scope>
    <source>
        <strain evidence="2 3">Xinb3</strain>
        <tissue evidence="2">Complete organism</tissue>
    </source>
</reference>
<proteinExistence type="predicted"/>
<keyword evidence="1" id="KW-1133">Transmembrane helix</keyword>
<keyword evidence="1" id="KW-0472">Membrane</keyword>
<comment type="caution">
    <text evidence="2">The sequence shown here is derived from an EMBL/GenBank/DDBJ whole genome shotgun (WGS) entry which is preliminary data.</text>
</comment>
<gene>
    <name evidence="2" type="ORF">APZ42_006902</name>
</gene>
<dbReference type="AlphaFoldDB" id="A0A164FMN0"/>
<dbReference type="Proteomes" id="UP000076858">
    <property type="component" value="Unassembled WGS sequence"/>
</dbReference>
<feature type="non-terminal residue" evidence="2">
    <location>
        <position position="1"/>
    </location>
</feature>
<evidence type="ECO:0000313" key="2">
    <source>
        <dbReference type="EMBL" id="KZR97947.1"/>
    </source>
</evidence>
<keyword evidence="3" id="KW-1185">Reference proteome</keyword>
<protein>
    <submittedName>
        <fullName evidence="2">Uncharacterized protein</fullName>
    </submittedName>
</protein>
<dbReference type="EMBL" id="LRGB01019357">
    <property type="protein sequence ID" value="KZR97947.1"/>
    <property type="molecule type" value="Genomic_DNA"/>
</dbReference>
<feature type="transmembrane region" description="Helical" evidence="1">
    <location>
        <begin position="20"/>
        <end position="39"/>
    </location>
</feature>